<evidence type="ECO:0000313" key="1">
    <source>
        <dbReference type="EMBL" id="CAA3015485.1"/>
    </source>
</evidence>
<dbReference type="PANTHER" id="PTHR34194:SF2">
    <property type="entry name" value="F14J8.16 PROTEIN"/>
    <property type="match status" value="1"/>
</dbReference>
<dbReference type="EMBL" id="CACTIH010007554">
    <property type="protein sequence ID" value="CAA3015485.1"/>
    <property type="molecule type" value="Genomic_DNA"/>
</dbReference>
<proteinExistence type="predicted"/>
<organism evidence="1 2">
    <name type="scientific">Olea europaea subsp. europaea</name>
    <dbReference type="NCBI Taxonomy" id="158383"/>
    <lineage>
        <taxon>Eukaryota</taxon>
        <taxon>Viridiplantae</taxon>
        <taxon>Streptophyta</taxon>
        <taxon>Embryophyta</taxon>
        <taxon>Tracheophyta</taxon>
        <taxon>Spermatophyta</taxon>
        <taxon>Magnoliopsida</taxon>
        <taxon>eudicotyledons</taxon>
        <taxon>Gunneridae</taxon>
        <taxon>Pentapetalae</taxon>
        <taxon>asterids</taxon>
        <taxon>lamiids</taxon>
        <taxon>Lamiales</taxon>
        <taxon>Oleaceae</taxon>
        <taxon>Oleeae</taxon>
        <taxon>Olea</taxon>
    </lineage>
</organism>
<evidence type="ECO:0000313" key="2">
    <source>
        <dbReference type="Proteomes" id="UP000594638"/>
    </source>
</evidence>
<name>A0A8S0UED1_OLEEU</name>
<sequence length="360" mass="42368">MDWRYLLKHDIYYDLELYRLKVELLGKDSNELVKQFKKAKNVNEEYRDLVLYLLTRDKSSISNKGGRQSDNESIHKENGALDGILLHNSDINYDLELASSEGKQQEARNFMTSQSASLKTRSGTLRSKDNLYERVISNKRKREKDNICVHDDDRDIEENDAQYELFLSNLEAYETSYVFKGEKNGSRVFIKYETGDSDSDDSDSDDIFPTQIVEKVNPGMQSRFRKMLVHVLRKPYDREEYKKLRQAIRIRKPVDRHLELRHGRERAYPKNEVGKSYLDHYPDLKEALLRCQSNKPRCLNLLRGFFFWLQHLTREGAFPPWKDPQCLEVERKCHSPPSRGKNLTSNEVKYGKQLKLVEGM</sequence>
<reference evidence="1 2" key="1">
    <citation type="submission" date="2019-12" db="EMBL/GenBank/DDBJ databases">
        <authorList>
            <person name="Alioto T."/>
            <person name="Alioto T."/>
            <person name="Gomez Garrido J."/>
        </authorList>
    </citation>
    <scope>NUCLEOTIDE SEQUENCE [LARGE SCALE GENOMIC DNA]</scope>
</reference>
<dbReference type="OrthoDB" id="298344at2759"/>
<dbReference type="Gramene" id="OE9A010658T1">
    <property type="protein sequence ID" value="OE9A010658C1"/>
    <property type="gene ID" value="OE9A010658"/>
</dbReference>
<dbReference type="Proteomes" id="UP000594638">
    <property type="component" value="Unassembled WGS sequence"/>
</dbReference>
<dbReference type="PANTHER" id="PTHR34194">
    <property type="entry name" value="F14J8.16 PROTEIN"/>
    <property type="match status" value="1"/>
</dbReference>
<accession>A0A8S0UED1</accession>
<protein>
    <submittedName>
        <fullName evidence="1">Uncharacterized protein</fullName>
    </submittedName>
</protein>
<keyword evidence="2" id="KW-1185">Reference proteome</keyword>
<comment type="caution">
    <text evidence="1">The sequence shown here is derived from an EMBL/GenBank/DDBJ whole genome shotgun (WGS) entry which is preliminary data.</text>
</comment>
<gene>
    <name evidence="1" type="ORF">OLEA9_A010658</name>
</gene>
<dbReference type="AlphaFoldDB" id="A0A8S0UED1"/>
<dbReference type="Gramene" id="OE9A010658T2">
    <property type="protein sequence ID" value="OE9A010658C2"/>
    <property type="gene ID" value="OE9A010658"/>
</dbReference>